<accession>A0A1G2PV36</accession>
<evidence type="ECO:0000313" key="2">
    <source>
        <dbReference type="Proteomes" id="UP000176951"/>
    </source>
</evidence>
<evidence type="ECO:0000313" key="1">
    <source>
        <dbReference type="EMBL" id="OHA52188.1"/>
    </source>
</evidence>
<dbReference type="AlphaFoldDB" id="A0A1G2PV36"/>
<organism evidence="1 2">
    <name type="scientific">Candidatus Terrybacteria bacterium RIFCSPLOWO2_01_FULL_40_23</name>
    <dbReference type="NCBI Taxonomy" id="1802366"/>
    <lineage>
        <taxon>Bacteria</taxon>
        <taxon>Candidatus Terryibacteriota</taxon>
    </lineage>
</organism>
<comment type="caution">
    <text evidence="1">The sequence shown here is derived from an EMBL/GenBank/DDBJ whole genome shotgun (WGS) entry which is preliminary data.</text>
</comment>
<sequence>MKAPITFVKQLAFLISNRPSYANSDKRIKIASHKVKQFTKILLLLFYFSTIGGSAFNKVASDSRISGG</sequence>
<dbReference type="Proteomes" id="UP000176951">
    <property type="component" value="Unassembled WGS sequence"/>
</dbReference>
<reference evidence="1 2" key="1">
    <citation type="journal article" date="2016" name="Nat. Commun.">
        <title>Thousands of microbial genomes shed light on interconnected biogeochemical processes in an aquifer system.</title>
        <authorList>
            <person name="Anantharaman K."/>
            <person name="Brown C.T."/>
            <person name="Hug L.A."/>
            <person name="Sharon I."/>
            <person name="Castelle C.J."/>
            <person name="Probst A.J."/>
            <person name="Thomas B.C."/>
            <person name="Singh A."/>
            <person name="Wilkins M.J."/>
            <person name="Karaoz U."/>
            <person name="Brodie E.L."/>
            <person name="Williams K.H."/>
            <person name="Hubbard S.S."/>
            <person name="Banfield J.F."/>
        </authorList>
    </citation>
    <scope>NUCLEOTIDE SEQUENCE [LARGE SCALE GENOMIC DNA]</scope>
</reference>
<proteinExistence type="predicted"/>
<protein>
    <submittedName>
        <fullName evidence="1">Uncharacterized protein</fullName>
    </submittedName>
</protein>
<dbReference type="EMBL" id="MHSW01000012">
    <property type="protein sequence ID" value="OHA52188.1"/>
    <property type="molecule type" value="Genomic_DNA"/>
</dbReference>
<gene>
    <name evidence="1" type="ORF">A3A97_04755</name>
</gene>
<name>A0A1G2PV36_9BACT</name>